<dbReference type="PROSITE" id="PS50977">
    <property type="entry name" value="HTH_TETR_2"/>
    <property type="match status" value="1"/>
</dbReference>
<accession>A0A3S4U3N5</accession>
<dbReference type="InterPro" id="IPR001647">
    <property type="entry name" value="HTH_TetR"/>
</dbReference>
<dbReference type="PANTHER" id="PTHR30055:SF146">
    <property type="entry name" value="HTH-TYPE TRANSCRIPTIONAL DUAL REGULATOR CECR"/>
    <property type="match status" value="1"/>
</dbReference>
<reference evidence="4 5" key="1">
    <citation type="submission" date="2018-12" db="EMBL/GenBank/DDBJ databases">
        <authorList>
            <consortium name="Pathogen Informatics"/>
        </authorList>
    </citation>
    <scope>NUCLEOTIDE SEQUENCE [LARGE SCALE GENOMIC DNA]</scope>
    <source>
        <strain evidence="4 5">NCTC12967</strain>
    </source>
</reference>
<dbReference type="Gene3D" id="1.10.357.10">
    <property type="entry name" value="Tetracycline Repressor, domain 2"/>
    <property type="match status" value="1"/>
</dbReference>
<feature type="domain" description="HTH tetR-type" evidence="3">
    <location>
        <begin position="10"/>
        <end position="70"/>
    </location>
</feature>
<dbReference type="GeneID" id="64405753"/>
<gene>
    <name evidence="4" type="ORF">NCTC12967_00254</name>
</gene>
<dbReference type="Pfam" id="PF00440">
    <property type="entry name" value="TetR_N"/>
    <property type="match status" value="1"/>
</dbReference>
<protein>
    <submittedName>
        <fullName evidence="4">Pyrimidine utilization regulatory protein R</fullName>
    </submittedName>
</protein>
<dbReference type="Proteomes" id="UP000273044">
    <property type="component" value="Chromosome"/>
</dbReference>
<dbReference type="AlphaFoldDB" id="A0A3S4U3N5"/>
<dbReference type="InterPro" id="IPR009057">
    <property type="entry name" value="Homeodomain-like_sf"/>
</dbReference>
<dbReference type="PRINTS" id="PR00455">
    <property type="entry name" value="HTHTETR"/>
</dbReference>
<proteinExistence type="predicted"/>
<name>A0A3S4U3N5_9ACTN</name>
<dbReference type="SUPFAM" id="SSF46689">
    <property type="entry name" value="Homeodomain-like"/>
    <property type="match status" value="1"/>
</dbReference>
<dbReference type="GO" id="GO:0003700">
    <property type="term" value="F:DNA-binding transcription factor activity"/>
    <property type="evidence" value="ECO:0007669"/>
    <property type="project" value="TreeGrafter"/>
</dbReference>
<keyword evidence="5" id="KW-1185">Reference proteome</keyword>
<dbReference type="PANTHER" id="PTHR30055">
    <property type="entry name" value="HTH-TYPE TRANSCRIPTIONAL REGULATOR RUTR"/>
    <property type="match status" value="1"/>
</dbReference>
<evidence type="ECO:0000256" key="1">
    <source>
        <dbReference type="ARBA" id="ARBA00023125"/>
    </source>
</evidence>
<dbReference type="InterPro" id="IPR050109">
    <property type="entry name" value="HTH-type_TetR-like_transc_reg"/>
</dbReference>
<organism evidence="4 5">
    <name type="scientific">Arachnia propionica</name>
    <dbReference type="NCBI Taxonomy" id="1750"/>
    <lineage>
        <taxon>Bacteria</taxon>
        <taxon>Bacillati</taxon>
        <taxon>Actinomycetota</taxon>
        <taxon>Actinomycetes</taxon>
        <taxon>Propionibacteriales</taxon>
        <taxon>Propionibacteriaceae</taxon>
        <taxon>Arachnia</taxon>
    </lineage>
</organism>
<dbReference type="RefSeq" id="WP_061787314.1">
    <property type="nucleotide sequence ID" value="NZ_CP128406.1"/>
</dbReference>
<dbReference type="EMBL" id="LR134406">
    <property type="protein sequence ID" value="VEH68990.1"/>
    <property type="molecule type" value="Genomic_DNA"/>
</dbReference>
<evidence type="ECO:0000313" key="4">
    <source>
        <dbReference type="EMBL" id="VEH68990.1"/>
    </source>
</evidence>
<evidence type="ECO:0000256" key="2">
    <source>
        <dbReference type="PROSITE-ProRule" id="PRU00335"/>
    </source>
</evidence>
<sequence>MTPMSVAQKSSRAAKVLAAAEDLVVKQGFKGVTMSAVAQRAHVGKGTPYLYWNTKEDLFLEIIARSLADVLHNLAVRVRAEPALAVAERLCVALAKAWLERPLVRALQVTDADVLGALLDDPRAHAIAAESGPSAILRRLIPLWREHGTVRTDWSAEEQAAALELLLIGYFAAQTRTISPGMAEDRAGALGMAEDRAGALGMSISAMLQASQPTKADSVPLASRVSDLLDEHAEQLQNAQAEHRRE</sequence>
<evidence type="ECO:0000313" key="5">
    <source>
        <dbReference type="Proteomes" id="UP000273044"/>
    </source>
</evidence>
<keyword evidence="1 2" id="KW-0238">DNA-binding</keyword>
<dbReference type="GO" id="GO:0000976">
    <property type="term" value="F:transcription cis-regulatory region binding"/>
    <property type="evidence" value="ECO:0007669"/>
    <property type="project" value="TreeGrafter"/>
</dbReference>
<feature type="DNA-binding region" description="H-T-H motif" evidence="2">
    <location>
        <begin position="33"/>
        <end position="52"/>
    </location>
</feature>
<evidence type="ECO:0000259" key="3">
    <source>
        <dbReference type="PROSITE" id="PS50977"/>
    </source>
</evidence>